<dbReference type="NCBIfam" id="TIGR02499">
    <property type="entry name" value="HrpE_YscL_not"/>
    <property type="match status" value="1"/>
</dbReference>
<dbReference type="GO" id="GO:0030254">
    <property type="term" value="P:protein secretion by the type III secretion system"/>
    <property type="evidence" value="ECO:0007669"/>
    <property type="project" value="InterPro"/>
</dbReference>
<dbReference type="PANTHER" id="PTHR34982">
    <property type="entry name" value="YOP PROTEINS TRANSLOCATION PROTEIN L"/>
    <property type="match status" value="1"/>
</dbReference>
<evidence type="ECO:0000256" key="2">
    <source>
        <dbReference type="ARBA" id="ARBA00022448"/>
    </source>
</evidence>
<reference evidence="7 8" key="1">
    <citation type="submission" date="2016-08" db="EMBL/GenBank/DDBJ databases">
        <authorList>
            <person name="Seilhamer J.J."/>
        </authorList>
    </citation>
    <scope>NUCLEOTIDE SEQUENCE [LARGE SCALE GENOMIC DNA]</scope>
    <source>
        <strain evidence="7 8">HBR26</strain>
    </source>
</reference>
<dbReference type="InterPro" id="IPR051472">
    <property type="entry name" value="T3SS_Stator/FliH"/>
</dbReference>
<proteinExistence type="inferred from homology"/>
<accession>A0A1C3Y9W8</accession>
<evidence type="ECO:0000256" key="5">
    <source>
        <dbReference type="ARBA" id="ARBA00024335"/>
    </source>
</evidence>
<evidence type="ECO:0000256" key="3">
    <source>
        <dbReference type="ARBA" id="ARBA00022490"/>
    </source>
</evidence>
<dbReference type="RefSeq" id="WP_046977179.1">
    <property type="nucleotide sequence ID" value="NZ_FMAJ01000016.1"/>
</dbReference>
<evidence type="ECO:0000313" key="7">
    <source>
        <dbReference type="EMBL" id="SCB61233.1"/>
    </source>
</evidence>
<dbReference type="STRING" id="1138170.GA0061105_11637"/>
<sequence length="187" mass="19899">MSSGFARHDRIIPAESFGQIREAAQILEAARHDAAQSQATLAAASEQAAQNGYRDGFEQGVRDAAARLAASLGKAEQEIANLDSWVEAVVLKSVGLILGSMEADERTRRLVRHAISQTAEAQEIALHVAPDDAAMIARAIADIDHRITIETDPLMSAGEIILETSAGRSQIGLKDQLATVIEALVHG</sequence>
<keyword evidence="3" id="KW-0963">Cytoplasm</keyword>
<gene>
    <name evidence="7" type="ORF">GA0061105_11637</name>
</gene>
<dbReference type="EMBL" id="FMAJ01000016">
    <property type="protein sequence ID" value="SCB61233.1"/>
    <property type="molecule type" value="Genomic_DNA"/>
</dbReference>
<evidence type="ECO:0000313" key="8">
    <source>
        <dbReference type="Proteomes" id="UP000198723"/>
    </source>
</evidence>
<comment type="subcellular location">
    <subcellularLocation>
        <location evidence="1">Cytoplasm</location>
    </subcellularLocation>
</comment>
<dbReference type="PANTHER" id="PTHR34982:SF1">
    <property type="entry name" value="FLAGELLAR ASSEMBLY PROTEIN FLIH"/>
    <property type="match status" value="1"/>
</dbReference>
<evidence type="ECO:0000256" key="1">
    <source>
        <dbReference type="ARBA" id="ARBA00004496"/>
    </source>
</evidence>
<dbReference type="Proteomes" id="UP000198723">
    <property type="component" value="Unassembled WGS sequence"/>
</dbReference>
<keyword evidence="2" id="KW-0813">Transport</keyword>
<evidence type="ECO:0000256" key="4">
    <source>
        <dbReference type="ARBA" id="ARBA00022927"/>
    </source>
</evidence>
<dbReference type="GO" id="GO:0005829">
    <property type="term" value="C:cytosol"/>
    <property type="evidence" value="ECO:0007669"/>
    <property type="project" value="TreeGrafter"/>
</dbReference>
<dbReference type="AlphaFoldDB" id="A0A1C3Y9W8"/>
<comment type="similarity">
    <text evidence="5">Belongs to the SctL stator family.</text>
</comment>
<dbReference type="GeneID" id="45960416"/>
<dbReference type="InterPro" id="IPR012842">
    <property type="entry name" value="T3SS_SctL/SctL2"/>
</dbReference>
<protein>
    <recommendedName>
        <fullName evidence="6">Type 3 secretion system stator protein</fullName>
    </recommendedName>
</protein>
<evidence type="ECO:0000256" key="6">
    <source>
        <dbReference type="ARBA" id="ARBA00040494"/>
    </source>
</evidence>
<dbReference type="Pfam" id="PF06635">
    <property type="entry name" value="T3SS_SCTL"/>
    <property type="match status" value="1"/>
</dbReference>
<organism evidence="7 8">
    <name type="scientific">Rhizobium aethiopicum</name>
    <dbReference type="NCBI Taxonomy" id="1138170"/>
    <lineage>
        <taxon>Bacteria</taxon>
        <taxon>Pseudomonadati</taxon>
        <taxon>Pseudomonadota</taxon>
        <taxon>Alphaproteobacteria</taxon>
        <taxon>Hyphomicrobiales</taxon>
        <taxon>Rhizobiaceae</taxon>
        <taxon>Rhizobium/Agrobacterium group</taxon>
        <taxon>Rhizobium</taxon>
    </lineage>
</organism>
<dbReference type="InterPro" id="IPR010586">
    <property type="entry name" value="T3SS_stator_protein"/>
</dbReference>
<keyword evidence="4" id="KW-0653">Protein transport</keyword>
<name>A0A1C3Y9W8_9HYPH</name>